<keyword evidence="3" id="KW-1185">Reference proteome</keyword>
<accession>A0ABD1TTQ9</accession>
<dbReference type="EMBL" id="JBFOLJ010000008">
    <property type="protein sequence ID" value="KAL2516115.1"/>
    <property type="molecule type" value="Genomic_DNA"/>
</dbReference>
<protein>
    <submittedName>
        <fullName evidence="2">Transcription factor E2F/dimerization partner (TDP)</fullName>
    </submittedName>
</protein>
<sequence length="105" mass="11388">MEEDLMDDLNFVLIKMNKLEGSLRAPVSGKVAKAQKVPRTAKASKAESQTPVANIGSHSGNNLTPVGACRYDSSLAIDCSILPKLKLFLCDFSTSSVTEVIEEWM</sequence>
<dbReference type="Proteomes" id="UP001604277">
    <property type="component" value="Unassembled WGS sequence"/>
</dbReference>
<proteinExistence type="predicted"/>
<feature type="compositionally biased region" description="Polar residues" evidence="1">
    <location>
        <begin position="46"/>
        <end position="57"/>
    </location>
</feature>
<evidence type="ECO:0000313" key="3">
    <source>
        <dbReference type="Proteomes" id="UP001604277"/>
    </source>
</evidence>
<gene>
    <name evidence="2" type="ORF">Fot_30086</name>
</gene>
<feature type="region of interest" description="Disordered" evidence="1">
    <location>
        <begin position="36"/>
        <end position="57"/>
    </location>
</feature>
<evidence type="ECO:0000256" key="1">
    <source>
        <dbReference type="SAM" id="MobiDB-lite"/>
    </source>
</evidence>
<organism evidence="2 3">
    <name type="scientific">Forsythia ovata</name>
    <dbReference type="NCBI Taxonomy" id="205694"/>
    <lineage>
        <taxon>Eukaryota</taxon>
        <taxon>Viridiplantae</taxon>
        <taxon>Streptophyta</taxon>
        <taxon>Embryophyta</taxon>
        <taxon>Tracheophyta</taxon>
        <taxon>Spermatophyta</taxon>
        <taxon>Magnoliopsida</taxon>
        <taxon>eudicotyledons</taxon>
        <taxon>Gunneridae</taxon>
        <taxon>Pentapetalae</taxon>
        <taxon>asterids</taxon>
        <taxon>lamiids</taxon>
        <taxon>Lamiales</taxon>
        <taxon>Oleaceae</taxon>
        <taxon>Forsythieae</taxon>
        <taxon>Forsythia</taxon>
    </lineage>
</organism>
<reference evidence="3" key="1">
    <citation type="submission" date="2024-07" db="EMBL/GenBank/DDBJ databases">
        <title>Two chromosome-level genome assemblies of Korean endemic species Abeliophyllum distichum and Forsythia ovata (Oleaceae).</title>
        <authorList>
            <person name="Jang H."/>
        </authorList>
    </citation>
    <scope>NUCLEOTIDE SEQUENCE [LARGE SCALE GENOMIC DNA]</scope>
</reference>
<evidence type="ECO:0000313" key="2">
    <source>
        <dbReference type="EMBL" id="KAL2516115.1"/>
    </source>
</evidence>
<name>A0ABD1TTQ9_9LAMI</name>
<comment type="caution">
    <text evidence="2">The sequence shown here is derived from an EMBL/GenBank/DDBJ whole genome shotgun (WGS) entry which is preliminary data.</text>
</comment>
<dbReference type="AlphaFoldDB" id="A0ABD1TTQ9"/>